<keyword evidence="5" id="KW-1185">Reference proteome</keyword>
<name>A0A448ZQW0_9STRA</name>
<dbReference type="InterPro" id="IPR001375">
    <property type="entry name" value="Peptidase_S9_cat"/>
</dbReference>
<feature type="signal peptide" evidence="2">
    <location>
        <begin position="1"/>
        <end position="31"/>
    </location>
</feature>
<feature type="region of interest" description="Disordered" evidence="1">
    <location>
        <begin position="34"/>
        <end position="54"/>
    </location>
</feature>
<gene>
    <name evidence="4" type="ORF">PSNMU_V1.4_AUG-EV-PASAV3_0115810</name>
</gene>
<dbReference type="Gene3D" id="2.120.10.30">
    <property type="entry name" value="TolB, C-terminal domain"/>
    <property type="match status" value="1"/>
</dbReference>
<dbReference type="Pfam" id="PF00326">
    <property type="entry name" value="Peptidase_S9"/>
    <property type="match status" value="1"/>
</dbReference>
<dbReference type="GO" id="GO:0008236">
    <property type="term" value="F:serine-type peptidase activity"/>
    <property type="evidence" value="ECO:0007669"/>
    <property type="project" value="InterPro"/>
</dbReference>
<dbReference type="AlphaFoldDB" id="A0A448ZQW0"/>
<dbReference type="Proteomes" id="UP000291116">
    <property type="component" value="Unassembled WGS sequence"/>
</dbReference>
<reference evidence="4 5" key="1">
    <citation type="submission" date="2019-01" db="EMBL/GenBank/DDBJ databases">
        <authorList>
            <person name="Ferrante I. M."/>
        </authorList>
    </citation>
    <scope>NUCLEOTIDE SEQUENCE [LARGE SCALE GENOMIC DNA]</scope>
    <source>
        <strain evidence="4 5">B856</strain>
    </source>
</reference>
<dbReference type="InterPro" id="IPR029058">
    <property type="entry name" value="AB_hydrolase_fold"/>
</dbReference>
<proteinExistence type="predicted"/>
<keyword evidence="2" id="KW-0732">Signal</keyword>
<dbReference type="Gene3D" id="3.40.50.1820">
    <property type="entry name" value="alpha/beta hydrolase"/>
    <property type="match status" value="1"/>
</dbReference>
<evidence type="ECO:0000313" key="5">
    <source>
        <dbReference type="Proteomes" id="UP000291116"/>
    </source>
</evidence>
<dbReference type="InterPro" id="IPR050585">
    <property type="entry name" value="Xaa-Pro_dipeptidyl-ppase/CocE"/>
</dbReference>
<evidence type="ECO:0000259" key="3">
    <source>
        <dbReference type="Pfam" id="PF00326"/>
    </source>
</evidence>
<dbReference type="EMBL" id="CAACVS010000647">
    <property type="protein sequence ID" value="VEU44427.1"/>
    <property type="molecule type" value="Genomic_DNA"/>
</dbReference>
<dbReference type="PANTHER" id="PTHR43056">
    <property type="entry name" value="PEPTIDASE S9 PROLYL OLIGOPEPTIDASE"/>
    <property type="match status" value="1"/>
</dbReference>
<dbReference type="InterPro" id="IPR011042">
    <property type="entry name" value="6-blade_b-propeller_TolB-like"/>
</dbReference>
<evidence type="ECO:0000256" key="2">
    <source>
        <dbReference type="SAM" id="SignalP"/>
    </source>
</evidence>
<dbReference type="GO" id="GO:0006508">
    <property type="term" value="P:proteolysis"/>
    <property type="evidence" value="ECO:0007669"/>
    <property type="project" value="InterPro"/>
</dbReference>
<dbReference type="SUPFAM" id="SSF50993">
    <property type="entry name" value="Peptidase/esterase 'gauge' domain"/>
    <property type="match status" value="1"/>
</dbReference>
<dbReference type="PANTHER" id="PTHR43056:SF5">
    <property type="entry name" value="PEPTIDASE S9 PROLYL OLIGOPEPTIDASE CATALYTIC DOMAIN-CONTAINING PROTEIN"/>
    <property type="match status" value="1"/>
</dbReference>
<evidence type="ECO:0000313" key="4">
    <source>
        <dbReference type="EMBL" id="VEU44427.1"/>
    </source>
</evidence>
<feature type="domain" description="Peptidase S9 prolyl oligopeptidase catalytic" evidence="3">
    <location>
        <begin position="529"/>
        <end position="735"/>
    </location>
</feature>
<feature type="chain" id="PRO_5019537430" description="Peptidase S9 prolyl oligopeptidase catalytic domain-containing protein" evidence="2">
    <location>
        <begin position="32"/>
        <end position="749"/>
    </location>
</feature>
<dbReference type="OrthoDB" id="416344at2759"/>
<accession>A0A448ZQW0</accession>
<protein>
    <recommendedName>
        <fullName evidence="3">Peptidase S9 prolyl oligopeptidase catalytic domain-containing protein</fullName>
    </recommendedName>
</protein>
<dbReference type="SUPFAM" id="SSF53474">
    <property type="entry name" value="alpha/beta-Hydrolases"/>
    <property type="match status" value="1"/>
</dbReference>
<sequence>MSHVIGMTNRISLCLQLLVIVSVATIPPAYSFTSATVSPRSNHRSQKSAIAMSSSDAKQDVPYGAWESPISSKSITAGSVGIGGLHVSPDGNGGDIVYWTEGRPQEGGRNVLCRYDPTSEEKSERDAVDVTPKDTNVRSRVHEYGGGAALFAATTEGSDKEDTLFFIDFASQQQFKLALDGGSGEKEAATTDDTGRYRYADAIYDKQRKLIICVREDHGVDGKSSPKEVVNEIVALDPNEPAREPKVLVTGTDFVASPRLSPDGNTLVSIVWDHPNMPWDATKLVSVALPEGDLLSSSTEVGEPTVIAGQDGDTSVMQPLFHPSTGQLFYISDESGYYNMYIQDGGEAHSLLPMNVDFGGSSPGWMLGQMGYTILKDGRLAAVIKRDGSSVLIVADILNYTPGTPVASVEYTSDDGLPMQFGAVKGGTSEDTKDVLYFMGGDPSTPASVYRWSLEKKSDATILATSSTLKFDDSVISIPRQIEFPTTLGTAFGYYYPPKNGAYHCTTESAPPLLVKAHGGPTGATGTMFNAGIQYWTSRGFGIFDVDYGGSTGYGRDYRRRLRGSWGIVDIDDVCNGAEHLVNEGLADGDRLCIDGGSAGGYTTLGALAFRDVFKAGCSLYGIGDLTALAADTHKFESRYLDGLIGRYPEDEAVYKERSPIESVDKLSCPILLLQGEEDKVVPPNQAEMMYEALKQKGIPACLKIYEGEQHGFRKAENIEDALDSELSFFGKVFGIDVPDSISLQVDNM</sequence>
<evidence type="ECO:0000256" key="1">
    <source>
        <dbReference type="SAM" id="MobiDB-lite"/>
    </source>
</evidence>
<organism evidence="4 5">
    <name type="scientific">Pseudo-nitzschia multistriata</name>
    <dbReference type="NCBI Taxonomy" id="183589"/>
    <lineage>
        <taxon>Eukaryota</taxon>
        <taxon>Sar</taxon>
        <taxon>Stramenopiles</taxon>
        <taxon>Ochrophyta</taxon>
        <taxon>Bacillariophyta</taxon>
        <taxon>Bacillariophyceae</taxon>
        <taxon>Bacillariophycidae</taxon>
        <taxon>Bacillariales</taxon>
        <taxon>Bacillariaceae</taxon>
        <taxon>Pseudo-nitzschia</taxon>
    </lineage>
</organism>